<evidence type="ECO:0000256" key="3">
    <source>
        <dbReference type="ARBA" id="ARBA00023125"/>
    </source>
</evidence>
<comment type="similarity">
    <text evidence="1">Belongs to the LysR transcriptional regulatory family.</text>
</comment>
<name>A0A853F0J0_9GAMM</name>
<evidence type="ECO:0000313" key="7">
    <source>
        <dbReference type="Proteomes" id="UP000568751"/>
    </source>
</evidence>
<keyword evidence="2" id="KW-0805">Transcription regulation</keyword>
<comment type="caution">
    <text evidence="6">The sequence shown here is derived from an EMBL/GenBank/DDBJ whole genome shotgun (WGS) entry which is preliminary data.</text>
</comment>
<evidence type="ECO:0000256" key="1">
    <source>
        <dbReference type="ARBA" id="ARBA00009437"/>
    </source>
</evidence>
<keyword evidence="4" id="KW-0804">Transcription</keyword>
<dbReference type="Gene3D" id="3.40.190.10">
    <property type="entry name" value="Periplasmic binding protein-like II"/>
    <property type="match status" value="1"/>
</dbReference>
<accession>A0A853F0J0</accession>
<dbReference type="InterPro" id="IPR036390">
    <property type="entry name" value="WH_DNA-bd_sf"/>
</dbReference>
<protein>
    <submittedName>
        <fullName evidence="6">LysR family transcriptional regulator</fullName>
    </submittedName>
</protein>
<feature type="domain" description="HTH lysR-type" evidence="5">
    <location>
        <begin position="2"/>
        <end position="59"/>
    </location>
</feature>
<dbReference type="GO" id="GO:0003700">
    <property type="term" value="F:DNA-binding transcription factor activity"/>
    <property type="evidence" value="ECO:0007669"/>
    <property type="project" value="InterPro"/>
</dbReference>
<evidence type="ECO:0000256" key="2">
    <source>
        <dbReference type="ARBA" id="ARBA00023015"/>
    </source>
</evidence>
<keyword evidence="3" id="KW-0238">DNA-binding</keyword>
<evidence type="ECO:0000259" key="5">
    <source>
        <dbReference type="PROSITE" id="PS50931"/>
    </source>
</evidence>
<organism evidence="6 7">
    <name type="scientific">Candidatus Thiodubiliella endoseptemdiera</name>
    <dbReference type="NCBI Taxonomy" id="2738886"/>
    <lineage>
        <taxon>Bacteria</taxon>
        <taxon>Pseudomonadati</taxon>
        <taxon>Pseudomonadota</taxon>
        <taxon>Gammaproteobacteria</taxon>
        <taxon>Candidatus Pseudothioglobaceae</taxon>
        <taxon>Candidatus Thiodubiliella</taxon>
    </lineage>
</organism>
<dbReference type="Pfam" id="PF00126">
    <property type="entry name" value="HTH_1"/>
    <property type="match status" value="1"/>
</dbReference>
<dbReference type="SUPFAM" id="SSF53850">
    <property type="entry name" value="Periplasmic binding protein-like II"/>
    <property type="match status" value="1"/>
</dbReference>
<evidence type="ECO:0000256" key="4">
    <source>
        <dbReference type="ARBA" id="ARBA00023163"/>
    </source>
</evidence>
<dbReference type="Pfam" id="PF03466">
    <property type="entry name" value="LysR_substrate"/>
    <property type="match status" value="1"/>
</dbReference>
<dbReference type="Proteomes" id="UP000568751">
    <property type="component" value="Unassembled WGS sequence"/>
</dbReference>
<dbReference type="AlphaFoldDB" id="A0A853F0J0"/>
<proteinExistence type="inferred from homology"/>
<dbReference type="PROSITE" id="PS50931">
    <property type="entry name" value="HTH_LYSR"/>
    <property type="match status" value="1"/>
</dbReference>
<dbReference type="InterPro" id="IPR036388">
    <property type="entry name" value="WH-like_DNA-bd_sf"/>
</dbReference>
<evidence type="ECO:0000313" key="6">
    <source>
        <dbReference type="EMBL" id="NYT27354.1"/>
    </source>
</evidence>
<dbReference type="Gene3D" id="1.10.10.10">
    <property type="entry name" value="Winged helix-like DNA-binding domain superfamily/Winged helix DNA-binding domain"/>
    <property type="match status" value="1"/>
</dbReference>
<dbReference type="SUPFAM" id="SSF46785">
    <property type="entry name" value="Winged helix' DNA-binding domain"/>
    <property type="match status" value="1"/>
</dbReference>
<dbReference type="EMBL" id="JACCHT010000001">
    <property type="protein sequence ID" value="NYT27354.1"/>
    <property type="molecule type" value="Genomic_DNA"/>
</dbReference>
<dbReference type="GO" id="GO:0000976">
    <property type="term" value="F:transcription cis-regulatory region binding"/>
    <property type="evidence" value="ECO:0007669"/>
    <property type="project" value="TreeGrafter"/>
</dbReference>
<dbReference type="PRINTS" id="PR00039">
    <property type="entry name" value="HTHLYSR"/>
</dbReference>
<sequence length="297" mass="34232">MITLKHLKIIQALHENSTLTRAANVLYLSQSALSHQIRYLEEKLGIALWEREGRNLRLTKAGELLLQTAQQLLPILEQTEKTLKAYAQGRQGILRIGVECYPCYEWLTKVIGVFLQKMPNVEVEIINKFQFSGYEGLLNYHIDILITPDSERKADIHIETLAQYNLVLLVANEHPLAHKTIITPKDLTHETLLTFPVPLERLDILTQFLNPAHIKPQHIKKIESIELMLQMTALKRGVCILPEWLANEFIKKMPIKKIQIGAQGLNQKLFAILRKQDKEINYIQRFVKISKEVVNVL</sequence>
<dbReference type="PANTHER" id="PTHR30126">
    <property type="entry name" value="HTH-TYPE TRANSCRIPTIONAL REGULATOR"/>
    <property type="match status" value="1"/>
</dbReference>
<gene>
    <name evidence="6" type="ORF">H0A76_05350</name>
</gene>
<dbReference type="InterPro" id="IPR005119">
    <property type="entry name" value="LysR_subst-bd"/>
</dbReference>
<dbReference type="FunFam" id="1.10.10.10:FF:000001">
    <property type="entry name" value="LysR family transcriptional regulator"/>
    <property type="match status" value="1"/>
</dbReference>
<dbReference type="InterPro" id="IPR000847">
    <property type="entry name" value="LysR_HTH_N"/>
</dbReference>
<reference evidence="6 7" key="1">
    <citation type="submission" date="2020-05" db="EMBL/GenBank/DDBJ databases">
        <title>Horizontal transmission and recombination maintain forever young bacterial symbiont genomes.</title>
        <authorList>
            <person name="Russell S.L."/>
            <person name="Pepper-Tunick E."/>
            <person name="Svedberg J."/>
            <person name="Byrne A."/>
            <person name="Ruelas Castillo J."/>
            <person name="Vollmers C."/>
            <person name="Beinart R.A."/>
            <person name="Corbett-Detig R."/>
        </authorList>
    </citation>
    <scope>NUCLEOTIDE SEQUENCE [LARGE SCALE GENOMIC DNA]</scope>
    <source>
        <strain evidence="6">455</strain>
    </source>
</reference>
<dbReference type="PANTHER" id="PTHR30126:SF25">
    <property type="entry name" value="HTH-TYPE TRANSCRIPTIONAL REGULATOR METR"/>
    <property type="match status" value="1"/>
</dbReference>